<dbReference type="OrthoDB" id="3043660at2759"/>
<feature type="signal peptide" evidence="1">
    <location>
        <begin position="1"/>
        <end position="18"/>
    </location>
</feature>
<organism evidence="2 3">
    <name type="scientific">Gymnopus androsaceus JB14</name>
    <dbReference type="NCBI Taxonomy" id="1447944"/>
    <lineage>
        <taxon>Eukaryota</taxon>
        <taxon>Fungi</taxon>
        <taxon>Dikarya</taxon>
        <taxon>Basidiomycota</taxon>
        <taxon>Agaricomycotina</taxon>
        <taxon>Agaricomycetes</taxon>
        <taxon>Agaricomycetidae</taxon>
        <taxon>Agaricales</taxon>
        <taxon>Marasmiineae</taxon>
        <taxon>Omphalotaceae</taxon>
        <taxon>Gymnopus</taxon>
    </lineage>
</organism>
<evidence type="ECO:0000256" key="1">
    <source>
        <dbReference type="SAM" id="SignalP"/>
    </source>
</evidence>
<protein>
    <submittedName>
        <fullName evidence="2">Uncharacterized protein</fullName>
    </submittedName>
</protein>
<dbReference type="EMBL" id="ML769433">
    <property type="protein sequence ID" value="KAE9402555.1"/>
    <property type="molecule type" value="Genomic_DNA"/>
</dbReference>
<dbReference type="Proteomes" id="UP000799118">
    <property type="component" value="Unassembled WGS sequence"/>
</dbReference>
<proteinExistence type="predicted"/>
<name>A0A6A4I187_9AGAR</name>
<feature type="non-terminal residue" evidence="2">
    <location>
        <position position="148"/>
    </location>
</feature>
<evidence type="ECO:0000313" key="3">
    <source>
        <dbReference type="Proteomes" id="UP000799118"/>
    </source>
</evidence>
<dbReference type="AlphaFoldDB" id="A0A6A4I187"/>
<keyword evidence="1" id="KW-0732">Signal</keyword>
<evidence type="ECO:0000313" key="2">
    <source>
        <dbReference type="EMBL" id="KAE9402555.1"/>
    </source>
</evidence>
<sequence length="148" mass="15919">MMFKSLLAVSALAAPAFAQFCAEAARFGTLTFSPNPIVLGEEITFNASFICATDLGYTPVYTDYTLVVPAANNSGFQPPVYFARRDAPASGIDVFTVTFDPNYSQFTTYPDAQYEILLTTTHVATSDSNGQTLVQGSVEYPVTVLQAS</sequence>
<reference evidence="2" key="1">
    <citation type="journal article" date="2019" name="Environ. Microbiol.">
        <title>Fungal ecological strategies reflected in gene transcription - a case study of two litter decomposers.</title>
        <authorList>
            <person name="Barbi F."/>
            <person name="Kohler A."/>
            <person name="Barry K."/>
            <person name="Baskaran P."/>
            <person name="Daum C."/>
            <person name="Fauchery L."/>
            <person name="Ihrmark K."/>
            <person name="Kuo A."/>
            <person name="LaButti K."/>
            <person name="Lipzen A."/>
            <person name="Morin E."/>
            <person name="Grigoriev I.V."/>
            <person name="Henrissat B."/>
            <person name="Lindahl B."/>
            <person name="Martin F."/>
        </authorList>
    </citation>
    <scope>NUCLEOTIDE SEQUENCE</scope>
    <source>
        <strain evidence="2">JB14</strain>
    </source>
</reference>
<keyword evidence="3" id="KW-1185">Reference proteome</keyword>
<gene>
    <name evidence="2" type="ORF">BT96DRAFT_918077</name>
</gene>
<accession>A0A6A4I187</accession>
<feature type="chain" id="PRO_5025513636" evidence="1">
    <location>
        <begin position="19"/>
        <end position="148"/>
    </location>
</feature>